<evidence type="ECO:0000313" key="3">
    <source>
        <dbReference type="Proteomes" id="UP000318478"/>
    </source>
</evidence>
<name>A0A5C5ZET0_9BACT</name>
<dbReference type="AlphaFoldDB" id="A0A5C5ZET0"/>
<keyword evidence="1" id="KW-1133">Transmembrane helix</keyword>
<reference evidence="2 3" key="1">
    <citation type="submission" date="2019-02" db="EMBL/GenBank/DDBJ databases">
        <title>Deep-cultivation of Planctomycetes and their phenomic and genomic characterization uncovers novel biology.</title>
        <authorList>
            <person name="Wiegand S."/>
            <person name="Jogler M."/>
            <person name="Boedeker C."/>
            <person name="Pinto D."/>
            <person name="Vollmers J."/>
            <person name="Rivas-Marin E."/>
            <person name="Kohn T."/>
            <person name="Peeters S.H."/>
            <person name="Heuer A."/>
            <person name="Rast P."/>
            <person name="Oberbeckmann S."/>
            <person name="Bunk B."/>
            <person name="Jeske O."/>
            <person name="Meyerdierks A."/>
            <person name="Storesund J.E."/>
            <person name="Kallscheuer N."/>
            <person name="Luecker S."/>
            <person name="Lage O.M."/>
            <person name="Pohl T."/>
            <person name="Merkel B.J."/>
            <person name="Hornburger P."/>
            <person name="Mueller R.-W."/>
            <person name="Bruemmer F."/>
            <person name="Labrenz M."/>
            <person name="Spormann A.M."/>
            <person name="Op Den Camp H."/>
            <person name="Overmann J."/>
            <person name="Amann R."/>
            <person name="Jetten M.S.M."/>
            <person name="Mascher T."/>
            <person name="Medema M.H."/>
            <person name="Devos D.P."/>
            <person name="Kaster A.-K."/>
            <person name="Ovreas L."/>
            <person name="Rohde M."/>
            <person name="Galperin M.Y."/>
            <person name="Jogler C."/>
        </authorList>
    </citation>
    <scope>NUCLEOTIDE SEQUENCE [LARGE SCALE GENOMIC DNA]</scope>
    <source>
        <strain evidence="2 3">Pla123a</strain>
    </source>
</reference>
<dbReference type="RefSeq" id="WP_146583914.1">
    <property type="nucleotide sequence ID" value="NZ_SJPO01000001.1"/>
</dbReference>
<sequence>MLKKFSRSSSAPAQDAPVADLPTRRTFWSIFLPAIGTFTLMLMLTLTLANGHGHTPSDTYPVWAAQHLLTTPLTLMAGGILMPITLNYMAGLAVHLAAWSVFVLSLRTGWLTQIVNGLRAIAPARAEIEYPQAMPHAA</sequence>
<gene>
    <name evidence="2" type="ORF">Pla123a_04720</name>
</gene>
<keyword evidence="3" id="KW-1185">Reference proteome</keyword>
<dbReference type="Proteomes" id="UP000318478">
    <property type="component" value="Unassembled WGS sequence"/>
</dbReference>
<dbReference type="EMBL" id="SJPO01000001">
    <property type="protein sequence ID" value="TWT85665.1"/>
    <property type="molecule type" value="Genomic_DNA"/>
</dbReference>
<dbReference type="OrthoDB" id="9864226at2"/>
<feature type="transmembrane region" description="Helical" evidence="1">
    <location>
        <begin position="88"/>
        <end position="106"/>
    </location>
</feature>
<proteinExistence type="predicted"/>
<accession>A0A5C5ZET0</accession>
<evidence type="ECO:0000256" key="1">
    <source>
        <dbReference type="SAM" id="Phobius"/>
    </source>
</evidence>
<feature type="transmembrane region" description="Helical" evidence="1">
    <location>
        <begin position="27"/>
        <end position="48"/>
    </location>
</feature>
<keyword evidence="1" id="KW-0472">Membrane</keyword>
<protein>
    <submittedName>
        <fullName evidence="2">Uncharacterized protein</fullName>
    </submittedName>
</protein>
<organism evidence="2 3">
    <name type="scientific">Posidoniimonas polymericola</name>
    <dbReference type="NCBI Taxonomy" id="2528002"/>
    <lineage>
        <taxon>Bacteria</taxon>
        <taxon>Pseudomonadati</taxon>
        <taxon>Planctomycetota</taxon>
        <taxon>Planctomycetia</taxon>
        <taxon>Pirellulales</taxon>
        <taxon>Lacipirellulaceae</taxon>
        <taxon>Posidoniimonas</taxon>
    </lineage>
</organism>
<evidence type="ECO:0000313" key="2">
    <source>
        <dbReference type="EMBL" id="TWT85665.1"/>
    </source>
</evidence>
<comment type="caution">
    <text evidence="2">The sequence shown here is derived from an EMBL/GenBank/DDBJ whole genome shotgun (WGS) entry which is preliminary data.</text>
</comment>
<keyword evidence="1" id="KW-0812">Transmembrane</keyword>